<dbReference type="Proteomes" id="UP000605568">
    <property type="component" value="Unassembled WGS sequence"/>
</dbReference>
<evidence type="ECO:0000256" key="1">
    <source>
        <dbReference type="SAM" id="Coils"/>
    </source>
</evidence>
<dbReference type="RefSeq" id="WP_191304353.1">
    <property type="nucleotide sequence ID" value="NZ_BNAR01000018.1"/>
</dbReference>
<proteinExistence type="predicted"/>
<name>A0ABQ3MT12_9PSEU</name>
<feature type="coiled-coil region" evidence="1">
    <location>
        <begin position="151"/>
        <end position="178"/>
    </location>
</feature>
<comment type="caution">
    <text evidence="2">The sequence shown here is derived from an EMBL/GenBank/DDBJ whole genome shotgun (WGS) entry which is preliminary data.</text>
</comment>
<gene>
    <name evidence="2" type="ORF">GCM10017774_77130</name>
</gene>
<keyword evidence="3" id="KW-1185">Reference proteome</keyword>
<sequence length="215" mass="23860">MSELPNLDLLGQKGPNDLTAEELQLVLIRQEAGTPVPTEIEWEMRLSRLGRDVPALLAFIDKLLGDNKDLREYSETTKYHQDKHAAAVRELEMVRAELTHLAGPLATEDRPNASIEDLLIAVGGDLKYHRSELEKARAEVVQIAIDTSPAYAELRDERDSARRERDEAMTKLADLRGTTETDTADDGVHCECDGCRDGGTCHNCEQYPCTCGGAR</sequence>
<protein>
    <submittedName>
        <fullName evidence="2">Uncharacterized protein</fullName>
    </submittedName>
</protein>
<accession>A0ABQ3MT12</accession>
<reference evidence="3" key="1">
    <citation type="journal article" date="2019" name="Int. J. Syst. Evol. Microbiol.">
        <title>The Global Catalogue of Microorganisms (GCM) 10K type strain sequencing project: providing services to taxonomists for standard genome sequencing and annotation.</title>
        <authorList>
            <consortium name="The Broad Institute Genomics Platform"/>
            <consortium name="The Broad Institute Genome Sequencing Center for Infectious Disease"/>
            <person name="Wu L."/>
            <person name="Ma J."/>
        </authorList>
    </citation>
    <scope>NUCLEOTIDE SEQUENCE [LARGE SCALE GENOMIC DNA]</scope>
    <source>
        <strain evidence="3">CGMCC 4.7367</strain>
    </source>
</reference>
<evidence type="ECO:0000313" key="3">
    <source>
        <dbReference type="Proteomes" id="UP000605568"/>
    </source>
</evidence>
<organism evidence="2 3">
    <name type="scientific">Lentzea cavernae</name>
    <dbReference type="NCBI Taxonomy" id="2020703"/>
    <lineage>
        <taxon>Bacteria</taxon>
        <taxon>Bacillati</taxon>
        <taxon>Actinomycetota</taxon>
        <taxon>Actinomycetes</taxon>
        <taxon>Pseudonocardiales</taxon>
        <taxon>Pseudonocardiaceae</taxon>
        <taxon>Lentzea</taxon>
    </lineage>
</organism>
<evidence type="ECO:0000313" key="2">
    <source>
        <dbReference type="EMBL" id="GHH57512.1"/>
    </source>
</evidence>
<keyword evidence="1" id="KW-0175">Coiled coil</keyword>
<dbReference type="EMBL" id="BNAR01000018">
    <property type="protein sequence ID" value="GHH57512.1"/>
    <property type="molecule type" value="Genomic_DNA"/>
</dbReference>